<evidence type="ECO:0000256" key="4">
    <source>
        <dbReference type="ARBA" id="ARBA00022692"/>
    </source>
</evidence>
<feature type="transmembrane region" description="Helical" evidence="7">
    <location>
        <begin position="188"/>
        <end position="207"/>
    </location>
</feature>
<reference evidence="9 11" key="1">
    <citation type="submission" date="2013-02" db="EMBL/GenBank/DDBJ databases">
        <title>The Genome Sequence of Acinetobacter sp. NIPH 809.</title>
        <authorList>
            <consortium name="The Broad Institute Genome Sequencing Platform"/>
            <consortium name="The Broad Institute Genome Sequencing Center for Infectious Disease"/>
            <person name="Cerqueira G."/>
            <person name="Feldgarden M."/>
            <person name="Courvalin P."/>
            <person name="Perichon B."/>
            <person name="Grillot-Courvalin C."/>
            <person name="Clermont D."/>
            <person name="Rocha E."/>
            <person name="Yoon E.-J."/>
            <person name="Nemec A."/>
            <person name="Walker B."/>
            <person name="Young S.K."/>
            <person name="Zeng Q."/>
            <person name="Gargeya S."/>
            <person name="Fitzgerald M."/>
            <person name="Haas B."/>
            <person name="Abouelleil A."/>
            <person name="Alvarado L."/>
            <person name="Arachchi H.M."/>
            <person name="Berlin A.M."/>
            <person name="Chapman S.B."/>
            <person name="Dewar J."/>
            <person name="Goldberg J."/>
            <person name="Griggs A."/>
            <person name="Gujja S."/>
            <person name="Hansen M."/>
            <person name="Howarth C."/>
            <person name="Imamovic A."/>
            <person name="Larimer J."/>
            <person name="McCowan C."/>
            <person name="Murphy C."/>
            <person name="Neiman D."/>
            <person name="Pearson M."/>
            <person name="Priest M."/>
            <person name="Roberts A."/>
            <person name="Saif S."/>
            <person name="Shea T."/>
            <person name="Sisk P."/>
            <person name="Sykes S."/>
            <person name="Wortman J."/>
            <person name="Nusbaum C."/>
            <person name="Birren B."/>
        </authorList>
    </citation>
    <scope>NUCLEOTIDE SEQUENCE [LARGE SCALE GENOMIC DNA]</scope>
    <source>
        <strain evidence="9 11">NIPH 809</strain>
    </source>
</reference>
<evidence type="ECO:0000256" key="5">
    <source>
        <dbReference type="ARBA" id="ARBA00022989"/>
    </source>
</evidence>
<dbReference type="Gene3D" id="1.10.3720.10">
    <property type="entry name" value="MetI-like"/>
    <property type="match status" value="1"/>
</dbReference>
<keyword evidence="6 7" id="KW-0472">Membrane</keyword>
<dbReference type="PROSITE" id="PS50928">
    <property type="entry name" value="ABC_TM1"/>
    <property type="match status" value="1"/>
</dbReference>
<feature type="domain" description="ABC transmembrane type-1" evidence="8">
    <location>
        <begin position="82"/>
        <end position="262"/>
    </location>
</feature>
<sequence length="279" mass="31280">MKTLVNPPLEKNIVVDRSPLWRRISAEQLYRLLSLISPILALLTWQFICSLQIFPTQILVPPATVWNTFIGLLQSGELQLHLKDSLARLFFGFSIAALSAIAFGIAYGSITTFRNYTYILFNLLYQIPIFVLIPIFILVFGIGELFKILLIIKACFFPIALATADAVKNIPKQYIELGQIYKLKTRAWLRYIVIPSTLPPLISGLRIALGRAWLILVAVELLAAGTGIGQMMELGRQMLRLDVVMVGVFITGMIGFSLDKLLRLVEQRFISPALSSRGK</sequence>
<dbReference type="CDD" id="cd06261">
    <property type="entry name" value="TM_PBP2"/>
    <property type="match status" value="1"/>
</dbReference>
<dbReference type="PANTHER" id="PTHR30151">
    <property type="entry name" value="ALKANE SULFONATE ABC TRANSPORTER-RELATED, MEMBRANE SUBUNIT"/>
    <property type="match status" value="1"/>
</dbReference>
<evidence type="ECO:0000256" key="7">
    <source>
        <dbReference type="RuleBase" id="RU363032"/>
    </source>
</evidence>
<dbReference type="EMBL" id="APOI01000019">
    <property type="protein sequence ID" value="ENU22927.1"/>
    <property type="molecule type" value="Genomic_DNA"/>
</dbReference>
<keyword evidence="5 7" id="KW-1133">Transmembrane helix</keyword>
<keyword evidence="2 7" id="KW-0813">Transport</keyword>
<feature type="transmembrane region" description="Helical" evidence="7">
    <location>
        <begin position="32"/>
        <end position="54"/>
    </location>
</feature>
<keyword evidence="4 7" id="KW-0812">Transmembrane</keyword>
<dbReference type="SUPFAM" id="SSF161098">
    <property type="entry name" value="MetI-like"/>
    <property type="match status" value="1"/>
</dbReference>
<dbReference type="Pfam" id="PF00528">
    <property type="entry name" value="BPD_transp_1"/>
    <property type="match status" value="1"/>
</dbReference>
<dbReference type="PANTHER" id="PTHR30151:SF0">
    <property type="entry name" value="ABC TRANSPORTER PERMEASE PROTEIN MJ0413-RELATED"/>
    <property type="match status" value="1"/>
</dbReference>
<comment type="subcellular location">
    <subcellularLocation>
        <location evidence="1 7">Cell membrane</location>
        <topology evidence="1 7">Multi-pass membrane protein</topology>
    </subcellularLocation>
</comment>
<evidence type="ECO:0000313" key="12">
    <source>
        <dbReference type="Proteomes" id="UP000233553"/>
    </source>
</evidence>
<organism evidence="10 12">
    <name type="scientific">Acinetobacter proteolyticus</name>
    <dbReference type="NCBI Taxonomy" id="1776741"/>
    <lineage>
        <taxon>Bacteria</taxon>
        <taxon>Pseudomonadati</taxon>
        <taxon>Pseudomonadota</taxon>
        <taxon>Gammaproteobacteria</taxon>
        <taxon>Moraxellales</taxon>
        <taxon>Moraxellaceae</taxon>
        <taxon>Acinetobacter</taxon>
    </lineage>
</organism>
<name>A0A2N0WB09_9GAMM</name>
<dbReference type="Proteomes" id="UP000013034">
    <property type="component" value="Unassembled WGS sequence"/>
</dbReference>
<evidence type="ECO:0000256" key="6">
    <source>
        <dbReference type="ARBA" id="ARBA00023136"/>
    </source>
</evidence>
<evidence type="ECO:0000256" key="3">
    <source>
        <dbReference type="ARBA" id="ARBA00022475"/>
    </source>
</evidence>
<evidence type="ECO:0000259" key="8">
    <source>
        <dbReference type="PROSITE" id="PS50928"/>
    </source>
</evidence>
<dbReference type="InterPro" id="IPR000515">
    <property type="entry name" value="MetI-like"/>
</dbReference>
<dbReference type="RefSeq" id="WP_004655031.1">
    <property type="nucleotide sequence ID" value="NZ_KB849179.1"/>
</dbReference>
<dbReference type="EMBL" id="PISJ01000020">
    <property type="protein sequence ID" value="PKF31608.1"/>
    <property type="molecule type" value="Genomic_DNA"/>
</dbReference>
<dbReference type="InterPro" id="IPR035906">
    <property type="entry name" value="MetI-like_sf"/>
</dbReference>
<feature type="transmembrane region" description="Helical" evidence="7">
    <location>
        <begin position="119"/>
        <end position="142"/>
    </location>
</feature>
<protein>
    <submittedName>
        <fullName evidence="10">ABC transporter permease</fullName>
    </submittedName>
</protein>
<feature type="transmembrane region" description="Helical" evidence="7">
    <location>
        <begin position="148"/>
        <end position="167"/>
    </location>
</feature>
<evidence type="ECO:0000313" key="9">
    <source>
        <dbReference type="EMBL" id="ENU22927.1"/>
    </source>
</evidence>
<dbReference type="GO" id="GO:0005886">
    <property type="term" value="C:plasma membrane"/>
    <property type="evidence" value="ECO:0007669"/>
    <property type="project" value="UniProtKB-SubCell"/>
</dbReference>
<keyword evidence="3" id="KW-1003">Cell membrane</keyword>
<dbReference type="GO" id="GO:0055085">
    <property type="term" value="P:transmembrane transport"/>
    <property type="evidence" value="ECO:0007669"/>
    <property type="project" value="InterPro"/>
</dbReference>
<keyword evidence="11" id="KW-1185">Reference proteome</keyword>
<evidence type="ECO:0000256" key="1">
    <source>
        <dbReference type="ARBA" id="ARBA00004651"/>
    </source>
</evidence>
<accession>A0A2N0WB09</accession>
<gene>
    <name evidence="10" type="ORF">CW311_17885</name>
    <name evidence="9" type="ORF">F993_02384</name>
</gene>
<comment type="similarity">
    <text evidence="7">Belongs to the binding-protein-dependent transport system permease family.</text>
</comment>
<feature type="transmembrane region" description="Helical" evidence="7">
    <location>
        <begin position="86"/>
        <end position="107"/>
    </location>
</feature>
<evidence type="ECO:0000313" key="11">
    <source>
        <dbReference type="Proteomes" id="UP000013034"/>
    </source>
</evidence>
<proteinExistence type="inferred from homology"/>
<dbReference type="Proteomes" id="UP000233553">
    <property type="component" value="Unassembled WGS sequence"/>
</dbReference>
<comment type="caution">
    <text evidence="10">The sequence shown here is derived from an EMBL/GenBank/DDBJ whole genome shotgun (WGS) entry which is preliminary data.</text>
</comment>
<feature type="transmembrane region" description="Helical" evidence="7">
    <location>
        <begin position="239"/>
        <end position="258"/>
    </location>
</feature>
<dbReference type="AlphaFoldDB" id="A0A2N0WB09"/>
<reference evidence="10 12" key="2">
    <citation type="submission" date="2017-12" db="EMBL/GenBank/DDBJ databases">
        <title>Draft Genome sequences of multiple microbial strains isolated from spacecraft associated surfaces.</title>
        <authorList>
            <person name="Seuylemezian A."/>
            <person name="Vaishampayan P."/>
            <person name="Venkateswaran K."/>
        </authorList>
    </citation>
    <scope>NUCLEOTIDE SEQUENCE [LARGE SCALE GENOMIC DNA]</scope>
    <source>
        <strain evidence="10 12">2P01AA</strain>
    </source>
</reference>
<evidence type="ECO:0000313" key="10">
    <source>
        <dbReference type="EMBL" id="PKF31608.1"/>
    </source>
</evidence>
<evidence type="ECO:0000256" key="2">
    <source>
        <dbReference type="ARBA" id="ARBA00022448"/>
    </source>
</evidence>